<dbReference type="InterPro" id="IPR049945">
    <property type="entry name" value="AAA_22"/>
</dbReference>
<organism evidence="3 4">
    <name type="scientific">Noviherbaspirillum album</name>
    <dbReference type="NCBI Taxonomy" id="3080276"/>
    <lineage>
        <taxon>Bacteria</taxon>
        <taxon>Pseudomonadati</taxon>
        <taxon>Pseudomonadota</taxon>
        <taxon>Betaproteobacteria</taxon>
        <taxon>Burkholderiales</taxon>
        <taxon>Oxalobacteraceae</taxon>
        <taxon>Noviherbaspirillum</taxon>
    </lineage>
</organism>
<dbReference type="SUPFAM" id="SSF52540">
    <property type="entry name" value="P-loop containing nucleoside triphosphate hydrolases"/>
    <property type="match status" value="1"/>
</dbReference>
<gene>
    <name evidence="3" type="ORF">RY831_04310</name>
</gene>
<dbReference type="RefSeq" id="WP_194724065.1">
    <property type="nucleotide sequence ID" value="NZ_JAWIIV010000002.1"/>
</dbReference>
<accession>A0ABU6J418</accession>
<feature type="region of interest" description="Disordered" evidence="1">
    <location>
        <begin position="1"/>
        <end position="20"/>
    </location>
</feature>
<dbReference type="GO" id="GO:0005524">
    <property type="term" value="F:ATP binding"/>
    <property type="evidence" value="ECO:0007669"/>
    <property type="project" value="UniProtKB-KW"/>
</dbReference>
<keyword evidence="4" id="KW-1185">Reference proteome</keyword>
<keyword evidence="3" id="KW-0067">ATP-binding</keyword>
<dbReference type="Proteomes" id="UP001352263">
    <property type="component" value="Unassembled WGS sequence"/>
</dbReference>
<evidence type="ECO:0000313" key="4">
    <source>
        <dbReference type="Proteomes" id="UP001352263"/>
    </source>
</evidence>
<name>A0ABU6J418_9BURK</name>
<evidence type="ECO:0000256" key="1">
    <source>
        <dbReference type="SAM" id="MobiDB-lite"/>
    </source>
</evidence>
<dbReference type="InterPro" id="IPR027417">
    <property type="entry name" value="P-loop_NTPase"/>
</dbReference>
<keyword evidence="3" id="KW-0547">Nucleotide-binding</keyword>
<proteinExistence type="predicted"/>
<protein>
    <submittedName>
        <fullName evidence="3">ATP-binding protein</fullName>
    </submittedName>
</protein>
<dbReference type="Gene3D" id="3.40.50.300">
    <property type="entry name" value="P-loop containing nucleotide triphosphate hydrolases"/>
    <property type="match status" value="1"/>
</dbReference>
<comment type="caution">
    <text evidence="3">The sequence shown here is derived from an EMBL/GenBank/DDBJ whole genome shotgun (WGS) entry which is preliminary data.</text>
</comment>
<feature type="domain" description="ORC1/DEAH AAA+ ATPase" evidence="2">
    <location>
        <begin position="59"/>
        <end position="193"/>
    </location>
</feature>
<sequence>MSQIGLNSDQESPNDACSSFDVRPAAIDTHPVVQREYTLPTPMMNRTYNIVRERVWARRTSVVFYAPPRMGKTKSALEIQATLIEEFPSVYTLFVSARASARASEMHMFRLLLEASHHVLASRSGADLLFRNATTDVVLQISKRGGSQFVLIIDEAHLLSQTDLQQLVVFHNALTARQIKMTTIAFAQPEILHRRTALLTASQLQIIARFLSEPIAFEGCSSATELKDLLVAYDDLSDFPEGSNWSYTRFFLPLAYSAGFRLSRYYRRIWEELTNVAGFGGKCAIPMEHICLSVEFLLLASRDQDCTSFTLSDPDIEAAVDASNLASFSAILQGPKVSV</sequence>
<reference evidence="3 4" key="1">
    <citation type="submission" date="2023-10" db="EMBL/GenBank/DDBJ databases">
        <title>Noviherbaspirillum sp. CPCC 100848 genome assembly.</title>
        <authorList>
            <person name="Li X.Y."/>
            <person name="Fang X.M."/>
        </authorList>
    </citation>
    <scope>NUCLEOTIDE SEQUENCE [LARGE SCALE GENOMIC DNA]</scope>
    <source>
        <strain evidence="3 4">CPCC 100848</strain>
    </source>
</reference>
<evidence type="ECO:0000313" key="3">
    <source>
        <dbReference type="EMBL" id="MEC4718355.1"/>
    </source>
</evidence>
<evidence type="ECO:0000259" key="2">
    <source>
        <dbReference type="Pfam" id="PF13401"/>
    </source>
</evidence>
<dbReference type="EMBL" id="JAWIIV010000002">
    <property type="protein sequence ID" value="MEC4718355.1"/>
    <property type="molecule type" value="Genomic_DNA"/>
</dbReference>
<feature type="compositionally biased region" description="Polar residues" evidence="1">
    <location>
        <begin position="1"/>
        <end position="17"/>
    </location>
</feature>
<dbReference type="Pfam" id="PF13401">
    <property type="entry name" value="AAA_22"/>
    <property type="match status" value="1"/>
</dbReference>